<dbReference type="KEGG" id="ssam:E3D00_04365"/>
<dbReference type="GO" id="GO:0005198">
    <property type="term" value="F:structural molecule activity"/>
    <property type="evidence" value="ECO:0007669"/>
    <property type="project" value="InterPro"/>
</dbReference>
<comment type="subcellular location">
    <subcellularLocation>
        <location evidence="1">Bacterial flagellum</location>
    </subcellularLocation>
</comment>
<keyword evidence="3" id="KW-0975">Bacterial flagellum</keyword>
<dbReference type="Proteomes" id="UP000316313">
    <property type="component" value="Chromosome"/>
</dbReference>
<sequence length="335" mass="37050">MLLEISMSEIISSFGNSNFSNFQTFDLNSLENKKNNLQEEVSSGVLSGNYTNLGSNRIENLNLQPTITKINALNNNIKISQTDLSIRQNYVGSLIKISNNFNLLINSFSNNVSQKNISDLQNQAKVYISDITNLINSQKGNKYIFSDINDNIPPISEDINTSSLNKEIKSIVNNYSGKNSNSILSLAQQAVQNSPKNKPFSSSVMSFPNANIKMPSNSESIIKNLFSNLMIVSSVNVGKLKENYNPLLKEVLSSNSKVIQGLENINGSMGIEQNNLQHQSSLLSQNKDILTSQLNSTRDADLATVSVQLNDINNQLQASYSLIAKMSDFSLTRYL</sequence>
<dbReference type="InterPro" id="IPR001492">
    <property type="entry name" value="Flagellin"/>
</dbReference>
<dbReference type="GO" id="GO:0009288">
    <property type="term" value="C:bacterial-type flagellum"/>
    <property type="evidence" value="ECO:0007669"/>
    <property type="project" value="UniProtKB-SubCell"/>
</dbReference>
<dbReference type="EMBL" id="CP038141">
    <property type="protein sequence ID" value="QDH16881.1"/>
    <property type="molecule type" value="Genomic_DNA"/>
</dbReference>
<feature type="domain" description="Flagellin C-terminal" evidence="4">
    <location>
        <begin position="259"/>
        <end position="335"/>
    </location>
</feature>
<dbReference type="PANTHER" id="PTHR42792">
    <property type="entry name" value="FLAGELLIN"/>
    <property type="match status" value="1"/>
</dbReference>
<dbReference type="PANTHER" id="PTHR42792:SF1">
    <property type="entry name" value="FLAGELLAR HOOK-ASSOCIATED PROTEIN 3"/>
    <property type="match status" value="1"/>
</dbReference>
<comment type="similarity">
    <text evidence="2">Belongs to the bacterial flagellin family.</text>
</comment>
<dbReference type="Gene3D" id="1.20.1330.10">
    <property type="entry name" value="f41 fragment of flagellin, N-terminal domain"/>
    <property type="match status" value="1"/>
</dbReference>
<evidence type="ECO:0000256" key="3">
    <source>
        <dbReference type="ARBA" id="ARBA00023143"/>
    </source>
</evidence>
<dbReference type="SUPFAM" id="SSF64518">
    <property type="entry name" value="Phase 1 flagellin"/>
    <property type="match status" value="1"/>
</dbReference>
<evidence type="ECO:0000256" key="1">
    <source>
        <dbReference type="ARBA" id="ARBA00004365"/>
    </source>
</evidence>
<gene>
    <name evidence="5" type="ORF">E3D00_04365</name>
</gene>
<keyword evidence="6" id="KW-1185">Reference proteome</keyword>
<dbReference type="OrthoDB" id="7260935at2"/>
<reference evidence="5 6" key="1">
    <citation type="submission" date="2019-03" db="EMBL/GenBank/DDBJ databases">
        <title>The complete genome sequence of Swingsia samuiensis NBRC107927(T).</title>
        <authorList>
            <person name="Chua K.-O."/>
            <person name="Chan K.-G."/>
            <person name="See-Too W.-S."/>
        </authorList>
    </citation>
    <scope>NUCLEOTIDE SEQUENCE [LARGE SCALE GENOMIC DNA]</scope>
    <source>
        <strain evidence="5 6">AH83</strain>
    </source>
</reference>
<evidence type="ECO:0000313" key="5">
    <source>
        <dbReference type="EMBL" id="QDH16881.1"/>
    </source>
</evidence>
<name>A0A4Y6UKG9_9PROT</name>
<evidence type="ECO:0000256" key="2">
    <source>
        <dbReference type="ARBA" id="ARBA00005709"/>
    </source>
</evidence>
<dbReference type="AlphaFoldDB" id="A0A4Y6UKG9"/>
<proteinExistence type="inferred from homology"/>
<evidence type="ECO:0000313" key="6">
    <source>
        <dbReference type="Proteomes" id="UP000316313"/>
    </source>
</evidence>
<dbReference type="Pfam" id="PF00700">
    <property type="entry name" value="Flagellin_C"/>
    <property type="match status" value="1"/>
</dbReference>
<dbReference type="InterPro" id="IPR046358">
    <property type="entry name" value="Flagellin_C"/>
</dbReference>
<evidence type="ECO:0000259" key="4">
    <source>
        <dbReference type="Pfam" id="PF00700"/>
    </source>
</evidence>
<protein>
    <recommendedName>
        <fullName evidence="4">Flagellin C-terminal domain-containing protein</fullName>
    </recommendedName>
</protein>
<accession>A0A4Y6UKG9</accession>
<organism evidence="5 6">
    <name type="scientific">Swingsia samuiensis</name>
    <dbReference type="NCBI Taxonomy" id="1293412"/>
    <lineage>
        <taxon>Bacteria</taxon>
        <taxon>Pseudomonadati</taxon>
        <taxon>Pseudomonadota</taxon>
        <taxon>Alphaproteobacteria</taxon>
        <taxon>Acetobacterales</taxon>
        <taxon>Acetobacteraceae</taxon>
        <taxon>Swingsia</taxon>
    </lineage>
</organism>